<sequence length="172" mass="17740">MRIRRGCLLAVATVLIAGCTPNAGQSTASPSSSPPVSTATTDAPTVAPTADAPSSRTVNWFDLAPGDCLAGPPPVDPTVIEVAVVDCTTPHRAEVFRRAPLAVDTAVADVATAKCDDGFTAYTGEPVDVGTFTITYLIDSNQNRTASNPDPSTVICMLEAADGRVLTVPARR</sequence>
<feature type="chain" id="PRO_5040758953" description="Septum formation-related domain-containing protein" evidence="2">
    <location>
        <begin position="24"/>
        <end position="172"/>
    </location>
</feature>
<protein>
    <recommendedName>
        <fullName evidence="5">Septum formation-related domain-containing protein</fullName>
    </recommendedName>
</protein>
<proteinExistence type="predicted"/>
<feature type="signal peptide" evidence="2">
    <location>
        <begin position="1"/>
        <end position="23"/>
    </location>
</feature>
<keyword evidence="2" id="KW-0732">Signal</keyword>
<evidence type="ECO:0000313" key="3">
    <source>
        <dbReference type="EMBL" id="MCV7424716.1"/>
    </source>
</evidence>
<reference evidence="3" key="1">
    <citation type="submission" date="2020-07" db="EMBL/GenBank/DDBJ databases">
        <authorList>
            <person name="Pettersson B.M.F."/>
            <person name="Behra P.R.K."/>
            <person name="Ramesh M."/>
            <person name="Das S."/>
            <person name="Dasgupta S."/>
            <person name="Kirsebom L.A."/>
        </authorList>
    </citation>
    <scope>NUCLEOTIDE SEQUENCE</scope>
    <source>
        <strain evidence="3">DSM 44838</strain>
    </source>
</reference>
<accession>A0A9X3C4T4</accession>
<evidence type="ECO:0000256" key="2">
    <source>
        <dbReference type="SAM" id="SignalP"/>
    </source>
</evidence>
<evidence type="ECO:0008006" key="5">
    <source>
        <dbReference type="Google" id="ProtNLM"/>
    </source>
</evidence>
<feature type="region of interest" description="Disordered" evidence="1">
    <location>
        <begin position="23"/>
        <end position="54"/>
    </location>
</feature>
<gene>
    <name evidence="3" type="ORF">H7K45_29665</name>
</gene>
<comment type="caution">
    <text evidence="3">The sequence shown here is derived from an EMBL/GenBank/DDBJ whole genome shotgun (WGS) entry which is preliminary data.</text>
</comment>
<organism evidence="3 4">
    <name type="scientific">Mycobacterium yunnanensis</name>
    <dbReference type="NCBI Taxonomy" id="368477"/>
    <lineage>
        <taxon>Bacteria</taxon>
        <taxon>Bacillati</taxon>
        <taxon>Actinomycetota</taxon>
        <taxon>Actinomycetes</taxon>
        <taxon>Mycobacteriales</taxon>
        <taxon>Mycobacteriaceae</taxon>
        <taxon>Mycobacterium</taxon>
    </lineage>
</organism>
<dbReference type="RefSeq" id="WP_263999806.1">
    <property type="nucleotide sequence ID" value="NZ_JACKVK010000022.1"/>
</dbReference>
<name>A0A9X3C4T4_9MYCO</name>
<evidence type="ECO:0000256" key="1">
    <source>
        <dbReference type="SAM" id="MobiDB-lite"/>
    </source>
</evidence>
<dbReference type="PROSITE" id="PS51257">
    <property type="entry name" value="PROKAR_LIPOPROTEIN"/>
    <property type="match status" value="1"/>
</dbReference>
<dbReference type="AlphaFoldDB" id="A0A9X3C4T4"/>
<dbReference type="Proteomes" id="UP001141629">
    <property type="component" value="Unassembled WGS sequence"/>
</dbReference>
<keyword evidence="4" id="KW-1185">Reference proteome</keyword>
<evidence type="ECO:0000313" key="4">
    <source>
        <dbReference type="Proteomes" id="UP001141629"/>
    </source>
</evidence>
<dbReference type="EMBL" id="JACKVK010000022">
    <property type="protein sequence ID" value="MCV7424716.1"/>
    <property type="molecule type" value="Genomic_DNA"/>
</dbReference>
<feature type="compositionally biased region" description="Low complexity" evidence="1">
    <location>
        <begin position="26"/>
        <end position="54"/>
    </location>
</feature>
<reference evidence="3" key="2">
    <citation type="journal article" date="2022" name="BMC Genomics">
        <title>Comparative genome analysis of mycobacteria focusing on tRNA and non-coding RNA.</title>
        <authorList>
            <person name="Behra P.R.K."/>
            <person name="Pettersson B.M.F."/>
            <person name="Ramesh M."/>
            <person name="Das S."/>
            <person name="Dasgupta S."/>
            <person name="Kirsebom L.A."/>
        </authorList>
    </citation>
    <scope>NUCLEOTIDE SEQUENCE</scope>
    <source>
        <strain evidence="3">DSM 44838</strain>
    </source>
</reference>